<dbReference type="PANTHER" id="PTHR33731:SF2">
    <property type="entry name" value="ORGAN-SPECIFIC PROTEIN S2-LIKE"/>
    <property type="match status" value="1"/>
</dbReference>
<dbReference type="GO" id="GO:0006508">
    <property type="term" value="P:proteolysis"/>
    <property type="evidence" value="ECO:0007669"/>
    <property type="project" value="UniProtKB-KW"/>
</dbReference>
<comment type="caution">
    <text evidence="2">The sequence shown here is derived from an EMBL/GenBank/DDBJ whole genome shotgun (WGS) entry which is preliminary data.</text>
</comment>
<keyword evidence="3" id="KW-1185">Reference proteome</keyword>
<dbReference type="PANTHER" id="PTHR33731">
    <property type="entry name" value="PROTEIN, PUTATIVE-RELATED"/>
    <property type="match status" value="1"/>
</dbReference>
<name>A0ABQ4YAF3_9ASTR</name>
<evidence type="ECO:0000256" key="1">
    <source>
        <dbReference type="SAM" id="MobiDB-lite"/>
    </source>
</evidence>
<dbReference type="GO" id="GO:0008233">
    <property type="term" value="F:peptidase activity"/>
    <property type="evidence" value="ECO:0007669"/>
    <property type="project" value="UniProtKB-KW"/>
</dbReference>
<evidence type="ECO:0000313" key="2">
    <source>
        <dbReference type="EMBL" id="GJS74651.1"/>
    </source>
</evidence>
<accession>A0ABQ4YAF3</accession>
<feature type="region of interest" description="Disordered" evidence="1">
    <location>
        <begin position="170"/>
        <end position="189"/>
    </location>
</feature>
<evidence type="ECO:0000313" key="3">
    <source>
        <dbReference type="Proteomes" id="UP001151760"/>
    </source>
</evidence>
<dbReference type="Proteomes" id="UP001151760">
    <property type="component" value="Unassembled WGS sequence"/>
</dbReference>
<feature type="compositionally biased region" description="Polar residues" evidence="1">
    <location>
        <begin position="170"/>
        <end position="180"/>
    </location>
</feature>
<proteinExistence type="predicted"/>
<gene>
    <name evidence="2" type="ORF">Tco_0707492</name>
</gene>
<keyword evidence="2" id="KW-0378">Hydrolase</keyword>
<protein>
    <submittedName>
        <fullName evidence="2">Gag-aspartyl protease domain-containing protein</fullName>
    </submittedName>
</protein>
<dbReference type="InterPro" id="IPR024489">
    <property type="entry name" value="Organ_specific_prot"/>
</dbReference>
<organism evidence="2 3">
    <name type="scientific">Tanacetum coccineum</name>
    <dbReference type="NCBI Taxonomy" id="301880"/>
    <lineage>
        <taxon>Eukaryota</taxon>
        <taxon>Viridiplantae</taxon>
        <taxon>Streptophyta</taxon>
        <taxon>Embryophyta</taxon>
        <taxon>Tracheophyta</taxon>
        <taxon>Spermatophyta</taxon>
        <taxon>Magnoliopsida</taxon>
        <taxon>eudicotyledons</taxon>
        <taxon>Gunneridae</taxon>
        <taxon>Pentapetalae</taxon>
        <taxon>asterids</taxon>
        <taxon>campanulids</taxon>
        <taxon>Asterales</taxon>
        <taxon>Asteraceae</taxon>
        <taxon>Asteroideae</taxon>
        <taxon>Anthemideae</taxon>
        <taxon>Anthemidinae</taxon>
        <taxon>Tanacetum</taxon>
    </lineage>
</organism>
<reference evidence="2" key="2">
    <citation type="submission" date="2022-01" db="EMBL/GenBank/DDBJ databases">
        <authorList>
            <person name="Yamashiro T."/>
            <person name="Shiraishi A."/>
            <person name="Satake H."/>
            <person name="Nakayama K."/>
        </authorList>
    </citation>
    <scope>NUCLEOTIDE SEQUENCE</scope>
</reference>
<dbReference type="Pfam" id="PF10950">
    <property type="entry name" value="Organ_specific"/>
    <property type="match status" value="1"/>
</dbReference>
<reference evidence="2" key="1">
    <citation type="journal article" date="2022" name="Int. J. Mol. Sci.">
        <title>Draft Genome of Tanacetum Coccineum: Genomic Comparison of Closely Related Tanacetum-Family Plants.</title>
        <authorList>
            <person name="Yamashiro T."/>
            <person name="Shiraishi A."/>
            <person name="Nakayama K."/>
            <person name="Satake H."/>
        </authorList>
    </citation>
    <scope>NUCLEOTIDE SEQUENCE</scope>
</reference>
<dbReference type="EMBL" id="BQNB010010246">
    <property type="protein sequence ID" value="GJS74651.1"/>
    <property type="molecule type" value="Genomic_DNA"/>
</dbReference>
<keyword evidence="2" id="KW-0645">Protease</keyword>
<sequence>MCVHDQIVSYNEARSNPREYWRSIMKDEPMPKTIQDVLPLGDVEKINKNIFMKNFDLKPNLIIYHTHVVFTEKNHHMVSSSSSSNELNYYVHGYWGRSSYARAMVELRADVELKDTLVVVVLKFASKGYPMCTIRVDYEWTPLRCSSCKFLVTSWMNVLRKSQVYQPVSKTNGASSNGTKKQAGLTRQEVSTSNPLDVLNTVEKDDELGTNGGKSKLAEKVTNSGVVPSAYGTSSEAFGSPNTTHLAARINELDRQMLDGRLMHVDDD</sequence>